<proteinExistence type="predicted"/>
<name>A0A8T1R013_CARIL</name>
<evidence type="ECO:0000313" key="2">
    <source>
        <dbReference type="Proteomes" id="UP000811609"/>
    </source>
</evidence>
<organism evidence="1 2">
    <name type="scientific">Carya illinoinensis</name>
    <name type="common">Pecan</name>
    <dbReference type="NCBI Taxonomy" id="32201"/>
    <lineage>
        <taxon>Eukaryota</taxon>
        <taxon>Viridiplantae</taxon>
        <taxon>Streptophyta</taxon>
        <taxon>Embryophyta</taxon>
        <taxon>Tracheophyta</taxon>
        <taxon>Spermatophyta</taxon>
        <taxon>Magnoliopsida</taxon>
        <taxon>eudicotyledons</taxon>
        <taxon>Gunneridae</taxon>
        <taxon>Pentapetalae</taxon>
        <taxon>rosids</taxon>
        <taxon>fabids</taxon>
        <taxon>Fagales</taxon>
        <taxon>Juglandaceae</taxon>
        <taxon>Carya</taxon>
    </lineage>
</organism>
<gene>
    <name evidence="1" type="ORF">CIPAW_03G077900</name>
</gene>
<dbReference type="EMBL" id="CM031811">
    <property type="protein sequence ID" value="KAG6660047.1"/>
    <property type="molecule type" value="Genomic_DNA"/>
</dbReference>
<dbReference type="AlphaFoldDB" id="A0A8T1R013"/>
<protein>
    <submittedName>
        <fullName evidence="1">Uncharacterized protein</fullName>
    </submittedName>
</protein>
<evidence type="ECO:0000313" key="1">
    <source>
        <dbReference type="EMBL" id="KAG6660047.1"/>
    </source>
</evidence>
<accession>A0A8T1R013</accession>
<keyword evidence="2" id="KW-1185">Reference proteome</keyword>
<reference evidence="1" key="1">
    <citation type="submission" date="2020-12" db="EMBL/GenBank/DDBJ databases">
        <title>WGS assembly of Carya illinoinensis cv. Pawnee.</title>
        <authorList>
            <person name="Platts A."/>
            <person name="Shu S."/>
            <person name="Wright S."/>
            <person name="Barry K."/>
            <person name="Edger P."/>
            <person name="Pires J.C."/>
            <person name="Schmutz J."/>
        </authorList>
    </citation>
    <scope>NUCLEOTIDE SEQUENCE</scope>
    <source>
        <tissue evidence="1">Leaf</tissue>
    </source>
</reference>
<comment type="caution">
    <text evidence="1">The sequence shown here is derived from an EMBL/GenBank/DDBJ whole genome shotgun (WGS) entry which is preliminary data.</text>
</comment>
<dbReference type="Proteomes" id="UP000811609">
    <property type="component" value="Chromosome 3"/>
</dbReference>
<sequence>MGISSFQSIPPQISPWNNSLRPSPPISLFLCLYPFHSHSSLHFHSSHGPASSLSHFQNHEFYLYPCAFPCPCLTHVPFPCLGFEDFHGELLLWLWLRCRFLDASRASFHLSLLSDDVLAAASK</sequence>